<gene>
    <name evidence="14" type="ORF">ROZALSC1DRAFT_21144</name>
</gene>
<dbReference type="GO" id="GO:0005634">
    <property type="term" value="C:nucleus"/>
    <property type="evidence" value="ECO:0007669"/>
    <property type="project" value="UniProtKB-SubCell"/>
</dbReference>
<evidence type="ECO:0000256" key="8">
    <source>
        <dbReference type="ARBA" id="ARBA00023069"/>
    </source>
</evidence>
<dbReference type="EMBL" id="ML005028">
    <property type="protein sequence ID" value="RKP20727.1"/>
    <property type="molecule type" value="Genomic_DNA"/>
</dbReference>
<evidence type="ECO:0000256" key="7">
    <source>
        <dbReference type="ARBA" id="ARBA00022490"/>
    </source>
</evidence>
<keyword evidence="10" id="KW-0206">Cytoskeleton</keyword>
<evidence type="ECO:0000256" key="1">
    <source>
        <dbReference type="ARBA" id="ARBA00004120"/>
    </source>
</evidence>
<evidence type="ECO:0000256" key="10">
    <source>
        <dbReference type="ARBA" id="ARBA00023212"/>
    </source>
</evidence>
<evidence type="ECO:0000256" key="5">
    <source>
        <dbReference type="ARBA" id="ARBA00009880"/>
    </source>
</evidence>
<evidence type="ECO:0000256" key="11">
    <source>
        <dbReference type="ARBA" id="ARBA00023242"/>
    </source>
</evidence>
<keyword evidence="8" id="KW-0969">Cilium</keyword>
<organism evidence="14 15">
    <name type="scientific">Rozella allomycis (strain CSF55)</name>
    <dbReference type="NCBI Taxonomy" id="988480"/>
    <lineage>
        <taxon>Eukaryota</taxon>
        <taxon>Fungi</taxon>
        <taxon>Fungi incertae sedis</taxon>
        <taxon>Cryptomycota</taxon>
        <taxon>Cryptomycota incertae sedis</taxon>
        <taxon>Rozella</taxon>
    </lineage>
</organism>
<evidence type="ECO:0000259" key="13">
    <source>
        <dbReference type="Pfam" id="PF11527"/>
    </source>
</evidence>
<evidence type="ECO:0000256" key="3">
    <source>
        <dbReference type="ARBA" id="ARBA00004300"/>
    </source>
</evidence>
<dbReference type="PANTHER" id="PTHR15487:SF4">
    <property type="entry name" value="ADP-RIBOSYLATION FACTOR-LIKE PROTEIN 2-BINDING PROTEIN"/>
    <property type="match status" value="1"/>
</dbReference>
<dbReference type="AlphaFoldDB" id="A0A4P9YM24"/>
<dbReference type="PANTHER" id="PTHR15487">
    <property type="entry name" value="ADP-RIBOSYLATION FACTOR-LIKE PROTEIN 2-BINDING PROTEIN"/>
    <property type="match status" value="1"/>
</dbReference>
<keyword evidence="11" id="KW-0539">Nucleus</keyword>
<name>A0A4P9YM24_ROZAC</name>
<dbReference type="Gene3D" id="1.20.1520.10">
    <property type="entry name" value="ADP-ribosylation factor-like 2-binding protein, domain"/>
    <property type="match status" value="1"/>
</dbReference>
<evidence type="ECO:0000313" key="14">
    <source>
        <dbReference type="EMBL" id="RKP20727.1"/>
    </source>
</evidence>
<keyword evidence="12" id="KW-0966">Cell projection</keyword>
<keyword evidence="7" id="KW-0963">Cytoplasm</keyword>
<dbReference type="Pfam" id="PF11527">
    <property type="entry name" value="ARL2_Bind_BART"/>
    <property type="match status" value="1"/>
</dbReference>
<evidence type="ECO:0000256" key="2">
    <source>
        <dbReference type="ARBA" id="ARBA00004123"/>
    </source>
</evidence>
<evidence type="ECO:0000256" key="9">
    <source>
        <dbReference type="ARBA" id="ARBA00023128"/>
    </source>
</evidence>
<comment type="subcellular location">
    <subcellularLocation>
        <location evidence="1">Cytoplasm</location>
        <location evidence="1">Cytoskeleton</location>
        <location evidence="1">Cilium basal body</location>
    </subcellularLocation>
    <subcellularLocation>
        <location evidence="3">Cytoplasm</location>
        <location evidence="3">Cytoskeleton</location>
        <location evidence="3">Microtubule organizing center</location>
        <location evidence="3">Centrosome</location>
    </subcellularLocation>
    <subcellularLocation>
        <location evidence="4">Mitochondrion intermembrane space</location>
    </subcellularLocation>
    <subcellularLocation>
        <location evidence="2">Nucleus</location>
    </subcellularLocation>
</comment>
<evidence type="ECO:0000256" key="6">
    <source>
        <dbReference type="ARBA" id="ARBA00014849"/>
    </source>
</evidence>
<dbReference type="InterPro" id="IPR038849">
    <property type="entry name" value="ARL2BP"/>
</dbReference>
<evidence type="ECO:0000256" key="12">
    <source>
        <dbReference type="ARBA" id="ARBA00023273"/>
    </source>
</evidence>
<evidence type="ECO:0000313" key="15">
    <source>
        <dbReference type="Proteomes" id="UP000281549"/>
    </source>
</evidence>
<dbReference type="InterPro" id="IPR023379">
    <property type="entry name" value="BART_dom"/>
</dbReference>
<dbReference type="GO" id="GO:0051457">
    <property type="term" value="P:maintenance of protein location in nucleus"/>
    <property type="evidence" value="ECO:0007669"/>
    <property type="project" value="TreeGrafter"/>
</dbReference>
<reference evidence="15" key="1">
    <citation type="journal article" date="2018" name="Nat. Microbiol.">
        <title>Leveraging single-cell genomics to expand the fungal tree of life.</title>
        <authorList>
            <person name="Ahrendt S.R."/>
            <person name="Quandt C.A."/>
            <person name="Ciobanu D."/>
            <person name="Clum A."/>
            <person name="Salamov A."/>
            <person name="Andreopoulos B."/>
            <person name="Cheng J.F."/>
            <person name="Woyke T."/>
            <person name="Pelin A."/>
            <person name="Henrissat B."/>
            <person name="Reynolds N.K."/>
            <person name="Benny G.L."/>
            <person name="Smith M.E."/>
            <person name="James T.Y."/>
            <person name="Grigoriev I.V."/>
        </authorList>
    </citation>
    <scope>NUCLEOTIDE SEQUENCE [LARGE SCALE GENOMIC DNA]</scope>
    <source>
        <strain evidence="15">CSF55</strain>
    </source>
</reference>
<keyword evidence="9" id="KW-0496">Mitochondrion</keyword>
<protein>
    <recommendedName>
        <fullName evidence="6">ADP-ribosylation factor-like protein 2-binding protein</fullName>
    </recommendedName>
</protein>
<proteinExistence type="inferred from homology"/>
<dbReference type="Proteomes" id="UP000281549">
    <property type="component" value="Unassembled WGS sequence"/>
</dbReference>
<sequence>MTIAGTDEDEQIEERHESSDFDIIINAFEELLVDPEFSSLQGSLLEKHSKIISDKCANDLFNEYKRNVGKFIESRFNVIISGFTMSRLFSVLNEHQEIADTDIFDVVNSLNDIESYKDLVLNYCNGNQDNTKELSDLLYVRPLK</sequence>
<feature type="domain" description="BART" evidence="13">
    <location>
        <begin position="20"/>
        <end position="123"/>
    </location>
</feature>
<dbReference type="GO" id="GO:0005758">
    <property type="term" value="C:mitochondrial intermembrane space"/>
    <property type="evidence" value="ECO:0007669"/>
    <property type="project" value="UniProtKB-SubCell"/>
</dbReference>
<dbReference type="InterPro" id="IPR042541">
    <property type="entry name" value="BART_sf"/>
</dbReference>
<accession>A0A4P9YM24</accession>
<comment type="similarity">
    <text evidence="5">Belongs to the ARL2BP family.</text>
</comment>
<evidence type="ECO:0000256" key="4">
    <source>
        <dbReference type="ARBA" id="ARBA00004569"/>
    </source>
</evidence>